<feature type="region of interest" description="Disordered" evidence="1">
    <location>
        <begin position="1"/>
        <end position="23"/>
    </location>
</feature>
<evidence type="ECO:0000256" key="1">
    <source>
        <dbReference type="SAM" id="MobiDB-lite"/>
    </source>
</evidence>
<name>A0A9D4U4S7_ADICA</name>
<protein>
    <submittedName>
        <fullName evidence="2">Uncharacterized protein</fullName>
    </submittedName>
</protein>
<gene>
    <name evidence="2" type="ORF">GOP47_0023585</name>
</gene>
<dbReference type="EMBL" id="JABFUD020000023">
    <property type="protein sequence ID" value="KAI5061080.1"/>
    <property type="molecule type" value="Genomic_DNA"/>
</dbReference>
<organism evidence="2 3">
    <name type="scientific">Adiantum capillus-veneris</name>
    <name type="common">Maidenhair fern</name>
    <dbReference type="NCBI Taxonomy" id="13818"/>
    <lineage>
        <taxon>Eukaryota</taxon>
        <taxon>Viridiplantae</taxon>
        <taxon>Streptophyta</taxon>
        <taxon>Embryophyta</taxon>
        <taxon>Tracheophyta</taxon>
        <taxon>Polypodiopsida</taxon>
        <taxon>Polypodiidae</taxon>
        <taxon>Polypodiales</taxon>
        <taxon>Pteridineae</taxon>
        <taxon>Pteridaceae</taxon>
        <taxon>Vittarioideae</taxon>
        <taxon>Adiantum</taxon>
    </lineage>
</organism>
<dbReference type="AlphaFoldDB" id="A0A9D4U4S7"/>
<evidence type="ECO:0000313" key="2">
    <source>
        <dbReference type="EMBL" id="KAI5061080.1"/>
    </source>
</evidence>
<reference evidence="2" key="1">
    <citation type="submission" date="2021-01" db="EMBL/GenBank/DDBJ databases">
        <title>Adiantum capillus-veneris genome.</title>
        <authorList>
            <person name="Fang Y."/>
            <person name="Liao Q."/>
        </authorList>
    </citation>
    <scope>NUCLEOTIDE SEQUENCE</scope>
    <source>
        <strain evidence="2">H3</strain>
        <tissue evidence="2">Leaf</tissue>
    </source>
</reference>
<accession>A0A9D4U4S7</accession>
<dbReference type="Proteomes" id="UP000886520">
    <property type="component" value="Chromosome 23"/>
</dbReference>
<proteinExistence type="predicted"/>
<sequence length="95" mass="10217">MRATAPTSSSTGRSSGELSRLSSTASTCSLLCEEAIEECHIKARVAAGEGNSDKLARAKLVMHTEYMEGMVREASLSSSHGTFEDQFLTKSQFLL</sequence>
<evidence type="ECO:0000313" key="3">
    <source>
        <dbReference type="Proteomes" id="UP000886520"/>
    </source>
</evidence>
<comment type="caution">
    <text evidence="2">The sequence shown here is derived from an EMBL/GenBank/DDBJ whole genome shotgun (WGS) entry which is preliminary data.</text>
</comment>
<keyword evidence="3" id="KW-1185">Reference proteome</keyword>